<dbReference type="RefSeq" id="WP_129725100.1">
    <property type="nucleotide sequence ID" value="NZ_LR215036.1"/>
</dbReference>
<dbReference type="EMBL" id="LR215036">
    <property type="protein sequence ID" value="VEU74255.1"/>
    <property type="molecule type" value="Genomic_DNA"/>
</dbReference>
<proteinExistence type="predicted"/>
<evidence type="ECO:0000256" key="1">
    <source>
        <dbReference type="SAM" id="SignalP"/>
    </source>
</evidence>
<protein>
    <recommendedName>
        <fullName evidence="4">Lipoprotein</fullName>
    </recommendedName>
</protein>
<keyword evidence="1" id="KW-0732">Signal</keyword>
<evidence type="ECO:0000313" key="2">
    <source>
        <dbReference type="EMBL" id="VEU74255.1"/>
    </source>
</evidence>
<dbReference type="NCBIfam" id="NF045977">
    <property type="entry name" value="MAG0770_fam_LP"/>
    <property type="match status" value="1"/>
</dbReference>
<gene>
    <name evidence="2" type="ORF">NCTC10181_00090</name>
</gene>
<reference evidence="2 3" key="1">
    <citation type="submission" date="2019-01" db="EMBL/GenBank/DDBJ databases">
        <authorList>
            <consortium name="Pathogen Informatics"/>
        </authorList>
    </citation>
    <scope>NUCLEOTIDE SEQUENCE [LARGE SCALE GENOMIC DNA]</scope>
    <source>
        <strain evidence="2 3">NCTC10181</strain>
    </source>
</reference>
<dbReference type="Proteomes" id="UP000290985">
    <property type="component" value="Chromosome"/>
</dbReference>
<dbReference type="KEGG" id="mcit:NCTC10181_00090"/>
<dbReference type="AlphaFoldDB" id="A0A449B136"/>
<keyword evidence="3" id="KW-1185">Reference proteome</keyword>
<evidence type="ECO:0000313" key="3">
    <source>
        <dbReference type="Proteomes" id="UP000290985"/>
    </source>
</evidence>
<feature type="signal peptide" evidence="1">
    <location>
        <begin position="1"/>
        <end position="23"/>
    </location>
</feature>
<dbReference type="OrthoDB" id="398053at2"/>
<feature type="chain" id="PRO_5019368066" description="Lipoprotein" evidence="1">
    <location>
        <begin position="24"/>
        <end position="334"/>
    </location>
</feature>
<name>A0A449B136_9BACT</name>
<accession>A0A449B136</accession>
<sequence>MKNKFKFWLIPTIIVGSVSFNIACTSDFDNASNDNLANIKIQAQGNLQEYNRYFDAINNFFENKNPQESENFAFYYKNIQAKAQQFVNALSEFNNLIKNQNVNFKLKKEISEQFFKQLNLQENEIKSYNDAFFRFNAINEELNLLALDRVFNVETNIFLNFKKYLGFFAADPKNSPLYDEWFSKNKLSEAQEEYKNKWYNPNFKTINYAQLGKKIQVDGKSVVEHTHAIGNVVKEWSVIVGDVKNSTALQQISNLIAYLNVHEKEINNLQISNILKIINGTFEQYKNASHQITNQFADSYPSSKLVGFFDENSNFQKLFNIWEKTNELYTNLKS</sequence>
<evidence type="ECO:0008006" key="4">
    <source>
        <dbReference type="Google" id="ProtNLM"/>
    </source>
</evidence>
<organism evidence="2 3">
    <name type="scientific">Mycoplasmopsis citelli</name>
    <dbReference type="NCBI Taxonomy" id="171281"/>
    <lineage>
        <taxon>Bacteria</taxon>
        <taxon>Bacillati</taxon>
        <taxon>Mycoplasmatota</taxon>
        <taxon>Mycoplasmoidales</taxon>
        <taxon>Metamycoplasmataceae</taxon>
        <taxon>Mycoplasmopsis</taxon>
    </lineage>
</organism>